<dbReference type="EMBL" id="LAZR01000731">
    <property type="protein sequence ID" value="KKN59316.1"/>
    <property type="molecule type" value="Genomic_DNA"/>
</dbReference>
<organism evidence="1">
    <name type="scientific">marine sediment metagenome</name>
    <dbReference type="NCBI Taxonomy" id="412755"/>
    <lineage>
        <taxon>unclassified sequences</taxon>
        <taxon>metagenomes</taxon>
        <taxon>ecological metagenomes</taxon>
    </lineage>
</organism>
<gene>
    <name evidence="1" type="ORF">LCGC14_0543420</name>
</gene>
<name>A0A0F9UDL5_9ZZZZ</name>
<reference evidence="1" key="1">
    <citation type="journal article" date="2015" name="Nature">
        <title>Complex archaea that bridge the gap between prokaryotes and eukaryotes.</title>
        <authorList>
            <person name="Spang A."/>
            <person name="Saw J.H."/>
            <person name="Jorgensen S.L."/>
            <person name="Zaremba-Niedzwiedzka K."/>
            <person name="Martijn J."/>
            <person name="Lind A.E."/>
            <person name="van Eijk R."/>
            <person name="Schleper C."/>
            <person name="Guy L."/>
            <person name="Ettema T.J."/>
        </authorList>
    </citation>
    <scope>NUCLEOTIDE SEQUENCE</scope>
</reference>
<protein>
    <submittedName>
        <fullName evidence="1">Uncharacterized protein</fullName>
    </submittedName>
</protein>
<evidence type="ECO:0000313" key="1">
    <source>
        <dbReference type="EMBL" id="KKN59316.1"/>
    </source>
</evidence>
<dbReference type="AlphaFoldDB" id="A0A0F9UDL5"/>
<accession>A0A0F9UDL5</accession>
<sequence length="133" mass="15514">MDSSLSILAEGKTQWDTTTIEFKEPTEDVRVRIRHYSPKYIKCLKLINESNKGFKNVLEILTNLVGGSEIEDKLYQTLVKENLLMVAFPKFIPIQEALTRIKKHKELTKANIEKRDKEEYEKLENLSLDPFDV</sequence>
<comment type="caution">
    <text evidence="1">The sequence shown here is derived from an EMBL/GenBank/DDBJ whole genome shotgun (WGS) entry which is preliminary data.</text>
</comment>
<proteinExistence type="predicted"/>